<dbReference type="PROSITE" id="PS51257">
    <property type="entry name" value="PROKAR_LIPOPROTEIN"/>
    <property type="match status" value="1"/>
</dbReference>
<keyword evidence="6" id="KW-0326">Glycosidase</keyword>
<sequence>MTVLKTNTSHLLCRTKALTASAIALALLAGCSEEARDETVQSEAATTVEFQAPGNWDNVEGFQESKTDWYEDGRFGLFIHWGLYSEAAGDWQGERHYGITEWLMRRTRTNTEEYSALVNDFNPTEFDANEWIDFAEESGVKYIVITAKHHDGFAMYDSAVGQFDIVDATQFGRDPLKELADAAADSEVRLGFYYSQYQDWTDPNAGGNDWEFDPDTKTFSTYQETKALPQIEELLTGYGDVGIVWFDTPGDATPAESEAFANWVEDLQPATLVSSRVGNGFGDFLTLSDGEMPQRPITDIAWEAIYTHNDSWGYSRFDTNFKSTTDLLHKLATAASLNGNLMVNIGPDGNGNLPEGSAKRFRQVGAWLDKNGESIYGTKGSPVGPVPWGAITHRPGSLYLHVFHVPASGEIMVPYMDTAVLAAGVLESREPVTYRKDGDNLYISLPKDLKDLKAPVIRVDYDGFLADNEWDVPVIVSADPEIPGRLSPNWAEFSGNARAEKLSYYLYFGDWKHHQAVIGQKTQADTATWPLRVEAPGEYQVTLSYAANADSAGNEGLIEVGDNLVEFQIVQTASGAGDFPQNRPVPILDHHVGIVSFDKPGVYDLTIRPRQDYTAFFSLTDVTLRLVD</sequence>
<proteinExistence type="inferred from homology"/>
<comment type="similarity">
    <text evidence="2">Belongs to the glycosyl hydrolase 29 family.</text>
</comment>
<evidence type="ECO:0000256" key="1">
    <source>
        <dbReference type="ARBA" id="ARBA00004071"/>
    </source>
</evidence>
<dbReference type="SMART" id="SM00812">
    <property type="entry name" value="Alpha_L_fucos"/>
    <property type="match status" value="1"/>
</dbReference>
<comment type="function">
    <text evidence="1">Alpha-L-fucosidase is responsible for hydrolyzing the alpha-1,6-linked fucose joined to the reducing-end N-acetylglucosamine of the carbohydrate moieties of glycoproteins.</text>
</comment>
<evidence type="ECO:0000256" key="2">
    <source>
        <dbReference type="ARBA" id="ARBA00007951"/>
    </source>
</evidence>
<accession>A0A8J2V5X6</accession>
<evidence type="ECO:0000256" key="3">
    <source>
        <dbReference type="ARBA" id="ARBA00012662"/>
    </source>
</evidence>
<dbReference type="PANTHER" id="PTHR10030:SF37">
    <property type="entry name" value="ALPHA-L-FUCOSIDASE-RELATED"/>
    <property type="match status" value="1"/>
</dbReference>
<dbReference type="Gene3D" id="2.60.40.1180">
    <property type="entry name" value="Golgi alpha-mannosidase II"/>
    <property type="match status" value="1"/>
</dbReference>
<dbReference type="PRINTS" id="PR00741">
    <property type="entry name" value="GLHYDRLASE29"/>
</dbReference>
<evidence type="ECO:0000256" key="6">
    <source>
        <dbReference type="ARBA" id="ARBA00023295"/>
    </source>
</evidence>
<evidence type="ECO:0000259" key="7">
    <source>
        <dbReference type="Pfam" id="PF01120"/>
    </source>
</evidence>
<protein>
    <recommendedName>
        <fullName evidence="3">alpha-L-fucosidase</fullName>
        <ecNumber evidence="3">3.2.1.51</ecNumber>
    </recommendedName>
</protein>
<evidence type="ECO:0000313" key="8">
    <source>
        <dbReference type="EMBL" id="GGD11591.1"/>
    </source>
</evidence>
<dbReference type="GO" id="GO:0016139">
    <property type="term" value="P:glycoside catabolic process"/>
    <property type="evidence" value="ECO:0007669"/>
    <property type="project" value="TreeGrafter"/>
</dbReference>
<name>A0A8J2V5X6_9PROT</name>
<dbReference type="RefSeq" id="WP_188158511.1">
    <property type="nucleotide sequence ID" value="NZ_BMGH01000001.1"/>
</dbReference>
<keyword evidence="4" id="KW-0732">Signal</keyword>
<dbReference type="GO" id="GO:0005764">
    <property type="term" value="C:lysosome"/>
    <property type="evidence" value="ECO:0007669"/>
    <property type="project" value="TreeGrafter"/>
</dbReference>
<organism evidence="8 9">
    <name type="scientific">Aquisalinus flavus</name>
    <dbReference type="NCBI Taxonomy" id="1526572"/>
    <lineage>
        <taxon>Bacteria</taxon>
        <taxon>Pseudomonadati</taxon>
        <taxon>Pseudomonadota</taxon>
        <taxon>Alphaproteobacteria</taxon>
        <taxon>Parvularculales</taxon>
        <taxon>Parvularculaceae</taxon>
        <taxon>Aquisalinus</taxon>
    </lineage>
</organism>
<dbReference type="EC" id="3.2.1.51" evidence="3"/>
<dbReference type="AlphaFoldDB" id="A0A8J2V5X6"/>
<reference evidence="8" key="2">
    <citation type="submission" date="2020-09" db="EMBL/GenBank/DDBJ databases">
        <authorList>
            <person name="Sun Q."/>
            <person name="Zhou Y."/>
        </authorList>
    </citation>
    <scope>NUCLEOTIDE SEQUENCE</scope>
    <source>
        <strain evidence="8">CGMCC 1.12921</strain>
    </source>
</reference>
<gene>
    <name evidence="8" type="ORF">GCM10011342_20500</name>
</gene>
<evidence type="ECO:0000256" key="5">
    <source>
        <dbReference type="ARBA" id="ARBA00022801"/>
    </source>
</evidence>
<feature type="domain" description="Glycoside hydrolase family 29 N-terminal" evidence="7">
    <location>
        <begin position="55"/>
        <end position="373"/>
    </location>
</feature>
<dbReference type="Pfam" id="PF01120">
    <property type="entry name" value="Alpha_L_fucos"/>
    <property type="match status" value="1"/>
</dbReference>
<evidence type="ECO:0000256" key="4">
    <source>
        <dbReference type="ARBA" id="ARBA00022729"/>
    </source>
</evidence>
<dbReference type="InterPro" id="IPR017853">
    <property type="entry name" value="GH"/>
</dbReference>
<dbReference type="InterPro" id="IPR016286">
    <property type="entry name" value="FUC_metazoa-typ"/>
</dbReference>
<dbReference type="SUPFAM" id="SSF51445">
    <property type="entry name" value="(Trans)glycosidases"/>
    <property type="match status" value="1"/>
</dbReference>
<comment type="caution">
    <text evidence="8">The sequence shown here is derived from an EMBL/GenBank/DDBJ whole genome shotgun (WGS) entry which is preliminary data.</text>
</comment>
<keyword evidence="9" id="KW-1185">Reference proteome</keyword>
<evidence type="ECO:0000313" key="9">
    <source>
        <dbReference type="Proteomes" id="UP000613582"/>
    </source>
</evidence>
<dbReference type="GO" id="GO:0006004">
    <property type="term" value="P:fucose metabolic process"/>
    <property type="evidence" value="ECO:0007669"/>
    <property type="project" value="InterPro"/>
</dbReference>
<dbReference type="GO" id="GO:0004560">
    <property type="term" value="F:alpha-L-fucosidase activity"/>
    <property type="evidence" value="ECO:0007669"/>
    <property type="project" value="InterPro"/>
</dbReference>
<dbReference type="InterPro" id="IPR057739">
    <property type="entry name" value="Glyco_hydro_29_N"/>
</dbReference>
<reference evidence="8" key="1">
    <citation type="journal article" date="2014" name="Int. J. Syst. Evol. Microbiol.">
        <title>Complete genome sequence of Corynebacterium casei LMG S-19264T (=DSM 44701T), isolated from a smear-ripened cheese.</title>
        <authorList>
            <consortium name="US DOE Joint Genome Institute (JGI-PGF)"/>
            <person name="Walter F."/>
            <person name="Albersmeier A."/>
            <person name="Kalinowski J."/>
            <person name="Ruckert C."/>
        </authorList>
    </citation>
    <scope>NUCLEOTIDE SEQUENCE</scope>
    <source>
        <strain evidence="8">CGMCC 1.12921</strain>
    </source>
</reference>
<keyword evidence="5" id="KW-0378">Hydrolase</keyword>
<dbReference type="PANTHER" id="PTHR10030">
    <property type="entry name" value="ALPHA-L-FUCOSIDASE"/>
    <property type="match status" value="1"/>
</dbReference>
<dbReference type="InterPro" id="IPR013780">
    <property type="entry name" value="Glyco_hydro_b"/>
</dbReference>
<dbReference type="Proteomes" id="UP000613582">
    <property type="component" value="Unassembled WGS sequence"/>
</dbReference>
<dbReference type="Gene3D" id="3.20.20.80">
    <property type="entry name" value="Glycosidases"/>
    <property type="match status" value="1"/>
</dbReference>
<dbReference type="EMBL" id="BMGH01000001">
    <property type="protein sequence ID" value="GGD11591.1"/>
    <property type="molecule type" value="Genomic_DNA"/>
</dbReference>
<dbReference type="InterPro" id="IPR000933">
    <property type="entry name" value="Glyco_hydro_29"/>
</dbReference>